<dbReference type="InterPro" id="IPR036390">
    <property type="entry name" value="WH_DNA-bd_sf"/>
</dbReference>
<sequence>MDVHQLRSFKTIVEKGNFQDAANELNYSLSAISYQIQQLENELKFPLFEKIGRRMFPTEQSLKLIPHIKNIEEELEQIKLLNSSSNKVGGSINISVSESLLTYIIQPVLKEFLEKAPAVKMKLKVKNCYETQNDIIKNNIDLGIHFQVNGYDSQIQVISLAQFDVGLMASPDFAKKERNFDLKNQIKQCPVINNDPNGVYQGYFEGYLKDKNIQVGQSIELWSIEAVKKSVMNNLGIACLPHFVVKEELISKQIVEIPIKTFKPKITMIAAHHTHKWISPAMLLFLEILKLKMKEYIWTSD</sequence>
<evidence type="ECO:0000256" key="4">
    <source>
        <dbReference type="ARBA" id="ARBA00023163"/>
    </source>
</evidence>
<keyword evidence="2" id="KW-0805">Transcription regulation</keyword>
<dbReference type="InterPro" id="IPR005119">
    <property type="entry name" value="LysR_subst-bd"/>
</dbReference>
<proteinExistence type="inferred from homology"/>
<dbReference type="GO" id="GO:0003700">
    <property type="term" value="F:DNA-binding transcription factor activity"/>
    <property type="evidence" value="ECO:0007669"/>
    <property type="project" value="InterPro"/>
</dbReference>
<dbReference type="Pfam" id="PF00126">
    <property type="entry name" value="HTH_1"/>
    <property type="match status" value="1"/>
</dbReference>
<dbReference type="PANTHER" id="PTHR30126">
    <property type="entry name" value="HTH-TYPE TRANSCRIPTIONAL REGULATOR"/>
    <property type="match status" value="1"/>
</dbReference>
<dbReference type="CDD" id="cd05466">
    <property type="entry name" value="PBP2_LTTR_substrate"/>
    <property type="match status" value="1"/>
</dbReference>
<evidence type="ECO:0000256" key="2">
    <source>
        <dbReference type="ARBA" id="ARBA00023015"/>
    </source>
</evidence>
<evidence type="ECO:0000313" key="6">
    <source>
        <dbReference type="EMBL" id="MBB5638319.1"/>
    </source>
</evidence>
<dbReference type="PANTHER" id="PTHR30126:SF5">
    <property type="entry name" value="HTH-TYPE TRANSCRIPTIONAL ACTIVATOR CMPR"/>
    <property type="match status" value="1"/>
</dbReference>
<evidence type="ECO:0000256" key="3">
    <source>
        <dbReference type="ARBA" id="ARBA00023125"/>
    </source>
</evidence>
<comment type="similarity">
    <text evidence="1">Belongs to the LysR transcriptional regulatory family.</text>
</comment>
<evidence type="ECO:0000256" key="1">
    <source>
        <dbReference type="ARBA" id="ARBA00009437"/>
    </source>
</evidence>
<keyword evidence="4" id="KW-0804">Transcription</keyword>
<accession>A0A7W9E1G7</accession>
<dbReference type="InterPro" id="IPR000847">
    <property type="entry name" value="LysR_HTH_N"/>
</dbReference>
<dbReference type="GO" id="GO:0000976">
    <property type="term" value="F:transcription cis-regulatory region binding"/>
    <property type="evidence" value="ECO:0007669"/>
    <property type="project" value="TreeGrafter"/>
</dbReference>
<comment type="caution">
    <text evidence="6">The sequence shown here is derived from an EMBL/GenBank/DDBJ whole genome shotgun (WGS) entry which is preliminary data.</text>
</comment>
<dbReference type="Pfam" id="PF03466">
    <property type="entry name" value="LysR_substrate"/>
    <property type="match status" value="1"/>
</dbReference>
<protein>
    <submittedName>
        <fullName evidence="6">DNA-binding transcriptional LysR family regulator</fullName>
    </submittedName>
</protein>
<evidence type="ECO:0000259" key="5">
    <source>
        <dbReference type="PROSITE" id="PS50931"/>
    </source>
</evidence>
<dbReference type="SUPFAM" id="SSF53850">
    <property type="entry name" value="Periplasmic binding protein-like II"/>
    <property type="match status" value="1"/>
</dbReference>
<dbReference type="EMBL" id="JACHCE010000008">
    <property type="protein sequence ID" value="MBB5638319.1"/>
    <property type="molecule type" value="Genomic_DNA"/>
</dbReference>
<dbReference type="Proteomes" id="UP000537204">
    <property type="component" value="Unassembled WGS sequence"/>
</dbReference>
<dbReference type="AlphaFoldDB" id="A0A7W9E1G7"/>
<gene>
    <name evidence="6" type="ORF">HDE68_004248</name>
</gene>
<name>A0A7W9E1G7_9SPHI</name>
<keyword evidence="3 6" id="KW-0238">DNA-binding</keyword>
<dbReference type="SUPFAM" id="SSF46785">
    <property type="entry name" value="Winged helix' DNA-binding domain"/>
    <property type="match status" value="1"/>
</dbReference>
<evidence type="ECO:0000313" key="7">
    <source>
        <dbReference type="Proteomes" id="UP000537204"/>
    </source>
</evidence>
<reference evidence="6 7" key="1">
    <citation type="submission" date="2020-08" db="EMBL/GenBank/DDBJ databases">
        <title>Genomic Encyclopedia of Type Strains, Phase IV (KMG-V): Genome sequencing to study the core and pangenomes of soil and plant-associated prokaryotes.</title>
        <authorList>
            <person name="Whitman W."/>
        </authorList>
    </citation>
    <scope>NUCLEOTIDE SEQUENCE [LARGE SCALE GENOMIC DNA]</scope>
    <source>
        <strain evidence="6 7">S3M1</strain>
    </source>
</reference>
<dbReference type="RefSeq" id="WP_183884157.1">
    <property type="nucleotide sequence ID" value="NZ_JACHCE010000008.1"/>
</dbReference>
<dbReference type="PROSITE" id="PS50931">
    <property type="entry name" value="HTH_LYSR"/>
    <property type="match status" value="1"/>
</dbReference>
<dbReference type="InterPro" id="IPR036388">
    <property type="entry name" value="WH-like_DNA-bd_sf"/>
</dbReference>
<organism evidence="6 7">
    <name type="scientific">Pedobacter cryoconitis</name>
    <dbReference type="NCBI Taxonomy" id="188932"/>
    <lineage>
        <taxon>Bacteria</taxon>
        <taxon>Pseudomonadati</taxon>
        <taxon>Bacteroidota</taxon>
        <taxon>Sphingobacteriia</taxon>
        <taxon>Sphingobacteriales</taxon>
        <taxon>Sphingobacteriaceae</taxon>
        <taxon>Pedobacter</taxon>
    </lineage>
</organism>
<dbReference type="Gene3D" id="1.10.10.10">
    <property type="entry name" value="Winged helix-like DNA-binding domain superfamily/Winged helix DNA-binding domain"/>
    <property type="match status" value="1"/>
</dbReference>
<dbReference type="Gene3D" id="3.40.190.290">
    <property type="match status" value="1"/>
</dbReference>
<feature type="domain" description="HTH lysR-type" evidence="5">
    <location>
        <begin position="1"/>
        <end position="58"/>
    </location>
</feature>